<reference evidence="1" key="1">
    <citation type="journal article" date="2020" name="mSystems">
        <title>Genome- and Community-Level Interaction Insights into Carbon Utilization and Element Cycling Functions of Hydrothermarchaeota in Hydrothermal Sediment.</title>
        <authorList>
            <person name="Zhou Z."/>
            <person name="Liu Y."/>
            <person name="Xu W."/>
            <person name="Pan J."/>
            <person name="Luo Z.H."/>
            <person name="Li M."/>
        </authorList>
    </citation>
    <scope>NUCLEOTIDE SEQUENCE [LARGE SCALE GENOMIC DNA]</scope>
    <source>
        <strain evidence="1">HyVt-443</strain>
    </source>
</reference>
<proteinExistence type="predicted"/>
<dbReference type="AlphaFoldDB" id="A0A831RRM6"/>
<organism evidence="1">
    <name type="scientific">Sedimenticola thiotaurini</name>
    <dbReference type="NCBI Taxonomy" id="1543721"/>
    <lineage>
        <taxon>Bacteria</taxon>
        <taxon>Pseudomonadati</taxon>
        <taxon>Pseudomonadota</taxon>
        <taxon>Gammaproteobacteria</taxon>
        <taxon>Chromatiales</taxon>
        <taxon>Sedimenticolaceae</taxon>
        <taxon>Sedimenticola</taxon>
    </lineage>
</organism>
<comment type="caution">
    <text evidence="1">The sequence shown here is derived from an EMBL/GenBank/DDBJ whole genome shotgun (WGS) entry which is preliminary data.</text>
</comment>
<dbReference type="EMBL" id="DRKP01000193">
    <property type="protein sequence ID" value="HEB97845.1"/>
    <property type="molecule type" value="Genomic_DNA"/>
</dbReference>
<dbReference type="Proteomes" id="UP000886251">
    <property type="component" value="Unassembled WGS sequence"/>
</dbReference>
<gene>
    <name evidence="1" type="ORF">ENI96_15610</name>
</gene>
<protein>
    <submittedName>
        <fullName evidence="1">Uncharacterized protein</fullName>
    </submittedName>
</protein>
<sequence length="78" mass="8310">MVGAASAVRSQYSLPGPAGVAHCLNRLSGQDGLPPACREAGGHMVLRRPLTEGCRLQMEADWACRARCSGRDQGTRFP</sequence>
<accession>A0A831RRM6</accession>
<evidence type="ECO:0000313" key="1">
    <source>
        <dbReference type="EMBL" id="HEB97845.1"/>
    </source>
</evidence>
<name>A0A831RRM6_9GAMM</name>